<dbReference type="Pfam" id="PF04324">
    <property type="entry name" value="Fer2_BFD"/>
    <property type="match status" value="1"/>
</dbReference>
<evidence type="ECO:0000313" key="3">
    <source>
        <dbReference type="Proteomes" id="UP000295221"/>
    </source>
</evidence>
<dbReference type="InterPro" id="IPR041854">
    <property type="entry name" value="BFD-like_2Fe2S-bd_dom_sf"/>
</dbReference>
<proteinExistence type="predicted"/>
<dbReference type="InterPro" id="IPR007419">
    <property type="entry name" value="BFD-like_2Fe2S-bd_dom"/>
</dbReference>
<dbReference type="Gene3D" id="1.10.10.1100">
    <property type="entry name" value="BFD-like [2Fe-2S]-binding domain"/>
    <property type="match status" value="1"/>
</dbReference>
<reference evidence="2 3" key="1">
    <citation type="submission" date="2019-03" db="EMBL/GenBank/DDBJ databases">
        <title>Genomic Encyclopedia of Type Strains, Phase IV (KMG-IV): sequencing the most valuable type-strain genomes for metagenomic binning, comparative biology and taxonomic classification.</title>
        <authorList>
            <person name="Goeker M."/>
        </authorList>
    </citation>
    <scope>NUCLEOTIDE SEQUENCE [LARGE SCALE GENOMIC DNA]</scope>
    <source>
        <strain evidence="2 3">DSM 24179</strain>
    </source>
</reference>
<feature type="domain" description="BFD-like [2Fe-2S]-binding" evidence="1">
    <location>
        <begin position="8"/>
        <end position="57"/>
    </location>
</feature>
<dbReference type="EMBL" id="SLWK01000003">
    <property type="protein sequence ID" value="TCO09362.1"/>
    <property type="molecule type" value="Genomic_DNA"/>
</dbReference>
<keyword evidence="3" id="KW-1185">Reference proteome</keyword>
<dbReference type="Proteomes" id="UP000295221">
    <property type="component" value="Unassembled WGS sequence"/>
</dbReference>
<evidence type="ECO:0000259" key="1">
    <source>
        <dbReference type="Pfam" id="PF04324"/>
    </source>
</evidence>
<gene>
    <name evidence="2" type="ORF">EV194_103275</name>
</gene>
<dbReference type="AlphaFoldDB" id="A0A4R2GKP2"/>
<dbReference type="RefSeq" id="WP_243699344.1">
    <property type="nucleotide sequence ID" value="NZ_SLWK01000003.1"/>
</dbReference>
<name>A0A4R2GKP2_9BACT</name>
<organism evidence="2 3">
    <name type="scientific">Natronoflexus pectinivorans</name>
    <dbReference type="NCBI Taxonomy" id="682526"/>
    <lineage>
        <taxon>Bacteria</taxon>
        <taxon>Pseudomonadati</taxon>
        <taxon>Bacteroidota</taxon>
        <taxon>Bacteroidia</taxon>
        <taxon>Marinilabiliales</taxon>
        <taxon>Marinilabiliaceae</taxon>
        <taxon>Natronoflexus</taxon>
    </lineage>
</organism>
<protein>
    <submittedName>
        <fullName evidence="2">BFD-like [2Fe-2S] binding protein</fullName>
    </submittedName>
</protein>
<evidence type="ECO:0000313" key="2">
    <source>
        <dbReference type="EMBL" id="TCO09362.1"/>
    </source>
</evidence>
<comment type="caution">
    <text evidence="2">The sequence shown here is derived from an EMBL/GenBank/DDBJ whole genome shotgun (WGS) entry which is preliminary data.</text>
</comment>
<accession>A0A4R2GKP2</accession>
<sequence>MFENDEFVCRHMQLTKGDIVRVIREKELTSFSEIQDETDAGTICGTCVADIEEILEEELERRKSGGN</sequence>